<evidence type="ECO:0000313" key="3">
    <source>
        <dbReference type="Proteomes" id="UP000003828"/>
    </source>
</evidence>
<name>H0QGN2_ARTG1</name>
<dbReference type="Proteomes" id="UP000003828">
    <property type="component" value="Unassembled WGS sequence"/>
</dbReference>
<sequence>MPSLHEEEELQRATSSFGQKTRNVKTPRGVGSLRLGLLSLLALSGSVLSGCAADGTGAAEAAEAFQRDVAGSDMTAACSLLQSKTREETARTSDAGTCESQLEKAKMPDAGRLLSTEQFGRDAFVEFEHDTVFLAASNAGWRITGAGCTPNGEEAPYTCEVGGK</sequence>
<comment type="caution">
    <text evidence="2">The sequence shown here is derived from an EMBL/GenBank/DDBJ whole genome shotgun (WGS) entry which is preliminary data.</text>
</comment>
<keyword evidence="3" id="KW-1185">Reference proteome</keyword>
<dbReference type="EMBL" id="BAEG01000008">
    <property type="protein sequence ID" value="GAB11983.1"/>
    <property type="molecule type" value="Genomic_DNA"/>
</dbReference>
<dbReference type="STRING" id="1077972.ARGLB_008_00020"/>
<proteinExistence type="predicted"/>
<protein>
    <submittedName>
        <fullName evidence="2">Uncharacterized protein</fullName>
    </submittedName>
</protein>
<evidence type="ECO:0000313" key="2">
    <source>
        <dbReference type="EMBL" id="GAB11983.1"/>
    </source>
</evidence>
<dbReference type="eggNOG" id="ENOG5033CYA">
    <property type="taxonomic scope" value="Bacteria"/>
</dbReference>
<feature type="region of interest" description="Disordered" evidence="1">
    <location>
        <begin position="1"/>
        <end position="25"/>
    </location>
</feature>
<feature type="compositionally biased region" description="Polar residues" evidence="1">
    <location>
        <begin position="12"/>
        <end position="21"/>
    </location>
</feature>
<reference evidence="2 3" key="1">
    <citation type="submission" date="2011-12" db="EMBL/GenBank/DDBJ databases">
        <title>Whole genome shotgun sequence of Arthrobacter globiformis NBRC 12137.</title>
        <authorList>
            <person name="Miyazawa S."/>
            <person name="Hosoyama A."/>
            <person name="Tsuchikane K."/>
            <person name="Katsumata H."/>
            <person name="Yamazaki S."/>
            <person name="Fujita N."/>
        </authorList>
    </citation>
    <scope>NUCLEOTIDE SEQUENCE [LARGE SCALE GENOMIC DNA]</scope>
    <source>
        <strain evidence="2 3">NBRC 12137</strain>
    </source>
</reference>
<gene>
    <name evidence="2" type="ORF">ARGLB_008_00020</name>
</gene>
<organism evidence="2 3">
    <name type="scientific">Arthrobacter globiformis (strain ATCC 8010 / DSM 20124 / JCM 1332 / NBRC 12137 / NCIMB 8907 / NRRL B-2979 / 168)</name>
    <dbReference type="NCBI Taxonomy" id="1077972"/>
    <lineage>
        <taxon>Bacteria</taxon>
        <taxon>Bacillati</taxon>
        <taxon>Actinomycetota</taxon>
        <taxon>Actinomycetes</taxon>
        <taxon>Micrococcales</taxon>
        <taxon>Micrococcaceae</taxon>
        <taxon>Arthrobacter</taxon>
    </lineage>
</organism>
<dbReference type="AlphaFoldDB" id="H0QGN2"/>
<accession>H0QGN2</accession>
<evidence type="ECO:0000256" key="1">
    <source>
        <dbReference type="SAM" id="MobiDB-lite"/>
    </source>
</evidence>